<comment type="caution">
    <text evidence="2">The sequence shown here is derived from an EMBL/GenBank/DDBJ whole genome shotgun (WGS) entry which is preliminary data.</text>
</comment>
<feature type="transmembrane region" description="Helical" evidence="1">
    <location>
        <begin position="436"/>
        <end position="457"/>
    </location>
</feature>
<keyword evidence="1" id="KW-1133">Transmembrane helix</keyword>
<keyword evidence="3" id="KW-1185">Reference proteome</keyword>
<keyword evidence="1" id="KW-0472">Membrane</keyword>
<evidence type="ECO:0000313" key="3">
    <source>
        <dbReference type="Proteomes" id="UP001200557"/>
    </source>
</evidence>
<evidence type="ECO:0008006" key="4">
    <source>
        <dbReference type="Google" id="ProtNLM"/>
    </source>
</evidence>
<feature type="transmembrane region" description="Helical" evidence="1">
    <location>
        <begin position="79"/>
        <end position="100"/>
    </location>
</feature>
<accession>A0ABS9CZE9</accession>
<reference evidence="2 3" key="1">
    <citation type="submission" date="2022-01" db="EMBL/GenBank/DDBJ databases">
        <title>Octadecabacter sp. nov., isolated from a marine alga.</title>
        <authorList>
            <person name="Jin M.S."/>
            <person name="Kim H.M."/>
            <person name="Han D.M."/>
            <person name="Jung J.J."/>
            <person name="Jeon C.O."/>
        </authorList>
    </citation>
    <scope>NUCLEOTIDE SEQUENCE [LARGE SCALE GENOMIC DNA]</scope>
    <source>
        <strain evidence="2 3">G9-8</strain>
    </source>
</reference>
<proteinExistence type="predicted"/>
<evidence type="ECO:0000313" key="2">
    <source>
        <dbReference type="EMBL" id="MCF2872569.1"/>
    </source>
</evidence>
<feature type="transmembrane region" description="Helical" evidence="1">
    <location>
        <begin position="274"/>
        <end position="291"/>
    </location>
</feature>
<evidence type="ECO:0000256" key="1">
    <source>
        <dbReference type="SAM" id="Phobius"/>
    </source>
</evidence>
<sequence>MVSSYMKPGILATILVVLSVFVLCARTIGGPAFEVGAGVGFGALCVFGLRSSTIREVLLLGVSLILTAVYFWRETSGDTFAQAIDLAAFFAAFILLLTALKIAAERSRSVLAVGRYLIRQPASGRYVATATGGHFLGVFLNFGAISLMAPLIQNAAKDDNGIVNTDLERRQISALLRGFAWILLWAPTTLTQAVLLTLFTEISYGKIIALGVATSVLMVFIGFLFDRFEWRDLAKDTAPSPAFPMLEFGRLTLVCAALIIATAALQIVFGYTTALSLMFVAPTVTVLWFMAQRPRATTRPSQMALFWPALTDNAPGLARSAIALGLSGFIGRMLADVLPMDTLTALIDLENVPGWLFLAALPVLITLGGQIALSPIILVVFIGQVIQTLPVLPADPTHIVFALSAGWALSMFASPNATATLLISATTKVAPTTLTWAWNLRYGAVCYAVLVAVFVVLET</sequence>
<keyword evidence="1" id="KW-0812">Transmembrane</keyword>
<organism evidence="2 3">
    <name type="scientific">Octadecabacter dasysiphoniae</name>
    <dbReference type="NCBI Taxonomy" id="2909341"/>
    <lineage>
        <taxon>Bacteria</taxon>
        <taxon>Pseudomonadati</taxon>
        <taxon>Pseudomonadota</taxon>
        <taxon>Alphaproteobacteria</taxon>
        <taxon>Rhodobacterales</taxon>
        <taxon>Roseobacteraceae</taxon>
        <taxon>Octadecabacter</taxon>
    </lineage>
</organism>
<feature type="transmembrane region" description="Helical" evidence="1">
    <location>
        <begin position="179"/>
        <end position="199"/>
    </location>
</feature>
<feature type="transmembrane region" description="Helical" evidence="1">
    <location>
        <begin position="355"/>
        <end position="386"/>
    </location>
</feature>
<dbReference type="Proteomes" id="UP001200557">
    <property type="component" value="Unassembled WGS sequence"/>
</dbReference>
<feature type="transmembrane region" description="Helical" evidence="1">
    <location>
        <begin position="57"/>
        <end position="73"/>
    </location>
</feature>
<feature type="transmembrane region" description="Helical" evidence="1">
    <location>
        <begin position="35"/>
        <end position="50"/>
    </location>
</feature>
<protein>
    <recommendedName>
        <fullName evidence="4">Citrate transporter-like domain-containing protein</fullName>
    </recommendedName>
</protein>
<dbReference type="EMBL" id="JAKGAQ010000004">
    <property type="protein sequence ID" value="MCF2872569.1"/>
    <property type="molecule type" value="Genomic_DNA"/>
</dbReference>
<feature type="transmembrane region" description="Helical" evidence="1">
    <location>
        <begin position="398"/>
        <end position="424"/>
    </location>
</feature>
<gene>
    <name evidence="2" type="ORF">L0664_15945</name>
</gene>
<feature type="transmembrane region" description="Helical" evidence="1">
    <location>
        <begin position="205"/>
        <end position="225"/>
    </location>
</feature>
<name>A0ABS9CZE9_9RHOB</name>